<dbReference type="AlphaFoldDB" id="A0A8H7S405"/>
<name>A0A8H7S405_9FUNG</name>
<gene>
    <name evidence="6" type="ORF">INT45_014021</name>
</gene>
<evidence type="ECO:0000313" key="7">
    <source>
        <dbReference type="Proteomes" id="UP000646827"/>
    </source>
</evidence>
<comment type="caution">
    <text evidence="6">The sequence shown here is derived from an EMBL/GenBank/DDBJ whole genome shotgun (WGS) entry which is preliminary data.</text>
</comment>
<keyword evidence="7" id="KW-1185">Reference proteome</keyword>
<dbReference type="InterPro" id="IPR001063">
    <property type="entry name" value="Ribosomal_uL22"/>
</dbReference>
<evidence type="ECO:0000256" key="1">
    <source>
        <dbReference type="ARBA" id="ARBA00009451"/>
    </source>
</evidence>
<dbReference type="OrthoDB" id="416470at2759"/>
<organism evidence="6 7">
    <name type="scientific">Circinella minor</name>
    <dbReference type="NCBI Taxonomy" id="1195481"/>
    <lineage>
        <taxon>Eukaryota</taxon>
        <taxon>Fungi</taxon>
        <taxon>Fungi incertae sedis</taxon>
        <taxon>Mucoromycota</taxon>
        <taxon>Mucoromycotina</taxon>
        <taxon>Mucoromycetes</taxon>
        <taxon>Mucorales</taxon>
        <taxon>Lichtheimiaceae</taxon>
        <taxon>Circinella</taxon>
    </lineage>
</organism>
<sequence>MTSFSLSSAFRAVCRPLSQQPARLQRFSTAPIRLAEEPTTSRPNVGASSLFDNITVETEKTQPLEQGGKKAAKKQYQWSSTNMKTSPRKLNMLARQIRNLPVDEAIKQMEFSSKRTASKILHNLAFARKNATEQNDMKNLVVAQAWVGKGRYIKRIKPHGRGQFGVMHHKEAHIKFLLEEAPEVEQVKANRRKIRGWNDTKKVWTSLKENKPIYNPKAFYNW</sequence>
<dbReference type="Pfam" id="PF00237">
    <property type="entry name" value="Ribosomal_L22"/>
    <property type="match status" value="1"/>
</dbReference>
<feature type="region of interest" description="Disordered" evidence="5">
    <location>
        <begin position="59"/>
        <end position="80"/>
    </location>
</feature>
<keyword evidence="3 4" id="KW-0687">Ribonucleoprotein</keyword>
<evidence type="ECO:0000256" key="5">
    <source>
        <dbReference type="SAM" id="MobiDB-lite"/>
    </source>
</evidence>
<comment type="similarity">
    <text evidence="1 4">Belongs to the universal ribosomal protein uL22 family.</text>
</comment>
<dbReference type="EMBL" id="JAEPRB010000112">
    <property type="protein sequence ID" value="KAG2221337.1"/>
    <property type="molecule type" value="Genomic_DNA"/>
</dbReference>
<evidence type="ECO:0008006" key="8">
    <source>
        <dbReference type="Google" id="ProtNLM"/>
    </source>
</evidence>
<dbReference type="SUPFAM" id="SSF54843">
    <property type="entry name" value="Ribosomal protein L22"/>
    <property type="match status" value="1"/>
</dbReference>
<keyword evidence="2 4" id="KW-0689">Ribosomal protein</keyword>
<dbReference type="InterPro" id="IPR036394">
    <property type="entry name" value="Ribosomal_uL22_sf"/>
</dbReference>
<dbReference type="InterPro" id="IPR047867">
    <property type="entry name" value="Ribosomal_uL22_bac/org-type"/>
</dbReference>
<dbReference type="GO" id="GO:0005762">
    <property type="term" value="C:mitochondrial large ribosomal subunit"/>
    <property type="evidence" value="ECO:0007669"/>
    <property type="project" value="TreeGrafter"/>
</dbReference>
<protein>
    <recommendedName>
        <fullName evidence="8">Ribosomal protein L22</fullName>
    </recommendedName>
</protein>
<evidence type="ECO:0000256" key="3">
    <source>
        <dbReference type="ARBA" id="ARBA00023274"/>
    </source>
</evidence>
<dbReference type="PANTHER" id="PTHR13501:SF8">
    <property type="entry name" value="LARGE RIBOSOMAL SUBUNIT PROTEIN UL22M"/>
    <property type="match status" value="1"/>
</dbReference>
<evidence type="ECO:0000313" key="6">
    <source>
        <dbReference type="EMBL" id="KAG2221337.1"/>
    </source>
</evidence>
<dbReference type="Gene3D" id="3.90.470.10">
    <property type="entry name" value="Ribosomal protein L22/L17"/>
    <property type="match status" value="1"/>
</dbReference>
<reference evidence="6 7" key="1">
    <citation type="submission" date="2020-12" db="EMBL/GenBank/DDBJ databases">
        <title>Metabolic potential, ecology and presence of endohyphal bacteria is reflected in genomic diversity of Mucoromycotina.</title>
        <authorList>
            <person name="Muszewska A."/>
            <person name="Okrasinska A."/>
            <person name="Steczkiewicz K."/>
            <person name="Drgas O."/>
            <person name="Orlowska M."/>
            <person name="Perlinska-Lenart U."/>
            <person name="Aleksandrzak-Piekarczyk T."/>
            <person name="Szatraj K."/>
            <person name="Zielenkiewicz U."/>
            <person name="Pilsyk S."/>
            <person name="Malc E."/>
            <person name="Mieczkowski P."/>
            <person name="Kruszewska J.S."/>
            <person name="Biernat P."/>
            <person name="Pawlowska J."/>
        </authorList>
    </citation>
    <scope>NUCLEOTIDE SEQUENCE [LARGE SCALE GENOMIC DNA]</scope>
    <source>
        <strain evidence="6 7">CBS 142.35</strain>
    </source>
</reference>
<dbReference type="PANTHER" id="PTHR13501">
    <property type="entry name" value="CHLOROPLAST 50S RIBOSOMAL PROTEIN L22-RELATED"/>
    <property type="match status" value="1"/>
</dbReference>
<evidence type="ECO:0000256" key="4">
    <source>
        <dbReference type="RuleBase" id="RU004005"/>
    </source>
</evidence>
<evidence type="ECO:0000256" key="2">
    <source>
        <dbReference type="ARBA" id="ARBA00022980"/>
    </source>
</evidence>
<dbReference type="GO" id="GO:0006412">
    <property type="term" value="P:translation"/>
    <property type="evidence" value="ECO:0007669"/>
    <property type="project" value="InterPro"/>
</dbReference>
<accession>A0A8H7S405</accession>
<dbReference type="Proteomes" id="UP000646827">
    <property type="component" value="Unassembled WGS sequence"/>
</dbReference>
<dbReference type="GO" id="GO:0003735">
    <property type="term" value="F:structural constituent of ribosome"/>
    <property type="evidence" value="ECO:0007669"/>
    <property type="project" value="InterPro"/>
</dbReference>
<proteinExistence type="inferred from homology"/>